<keyword evidence="10 13" id="KW-0472">Membrane</keyword>
<protein>
    <recommendedName>
        <fullName evidence="4">histidine kinase</fullName>
        <ecNumber evidence="4">2.7.13.3</ecNumber>
    </recommendedName>
</protein>
<dbReference type="InterPro" id="IPR036890">
    <property type="entry name" value="HATPase_C_sf"/>
</dbReference>
<dbReference type="InterPro" id="IPR005467">
    <property type="entry name" value="His_kinase_dom"/>
</dbReference>
<dbReference type="GO" id="GO:0009927">
    <property type="term" value="F:histidine phosphotransfer kinase activity"/>
    <property type="evidence" value="ECO:0007669"/>
    <property type="project" value="TreeGrafter"/>
</dbReference>
<feature type="domain" description="Histidine kinase" evidence="14">
    <location>
        <begin position="790"/>
        <end position="995"/>
    </location>
</feature>
<keyword evidence="9 13" id="KW-1133">Transmembrane helix</keyword>
<dbReference type="InterPro" id="IPR004358">
    <property type="entry name" value="Sig_transdc_His_kin-like_C"/>
</dbReference>
<dbReference type="SMART" id="SM00387">
    <property type="entry name" value="HATPase_c"/>
    <property type="match status" value="1"/>
</dbReference>
<dbReference type="Gene3D" id="3.40.50.2300">
    <property type="match status" value="1"/>
</dbReference>
<dbReference type="Pfam" id="PF00512">
    <property type="entry name" value="HisKA"/>
    <property type="match status" value="1"/>
</dbReference>
<feature type="coiled-coil region" evidence="12">
    <location>
        <begin position="735"/>
        <end position="783"/>
    </location>
</feature>
<feature type="transmembrane region" description="Helical" evidence="13">
    <location>
        <begin position="113"/>
        <end position="131"/>
    </location>
</feature>
<dbReference type="InterPro" id="IPR003661">
    <property type="entry name" value="HisK_dim/P_dom"/>
</dbReference>
<feature type="transmembrane region" description="Helical" evidence="13">
    <location>
        <begin position="364"/>
        <end position="388"/>
    </location>
</feature>
<dbReference type="SUPFAM" id="SSF47384">
    <property type="entry name" value="Homodimeric domain of signal transducing histidine kinase"/>
    <property type="match status" value="1"/>
</dbReference>
<dbReference type="EMBL" id="CP101717">
    <property type="protein sequence ID" value="WLD57925.1"/>
    <property type="molecule type" value="Genomic_DNA"/>
</dbReference>
<evidence type="ECO:0000256" key="8">
    <source>
        <dbReference type="ARBA" id="ARBA00022777"/>
    </source>
</evidence>
<gene>
    <name evidence="16" type="ORF">NFC81_14600</name>
</gene>
<feature type="transmembrane region" description="Helical" evidence="13">
    <location>
        <begin position="429"/>
        <end position="447"/>
    </location>
</feature>
<feature type="domain" description="Response regulatory" evidence="15">
    <location>
        <begin position="1013"/>
        <end position="1124"/>
    </location>
</feature>
<dbReference type="SUPFAM" id="SSF52172">
    <property type="entry name" value="CheY-like"/>
    <property type="match status" value="1"/>
</dbReference>
<evidence type="ECO:0000256" key="9">
    <source>
        <dbReference type="ARBA" id="ARBA00022989"/>
    </source>
</evidence>
<dbReference type="InterPro" id="IPR038377">
    <property type="entry name" value="Na/Glc_symporter_sf"/>
</dbReference>
<keyword evidence="6" id="KW-0808">Transferase</keyword>
<evidence type="ECO:0000256" key="5">
    <source>
        <dbReference type="ARBA" id="ARBA00022553"/>
    </source>
</evidence>
<evidence type="ECO:0000256" key="11">
    <source>
        <dbReference type="PROSITE-ProRule" id="PRU00169"/>
    </source>
</evidence>
<evidence type="ECO:0000256" key="1">
    <source>
        <dbReference type="ARBA" id="ARBA00000085"/>
    </source>
</evidence>
<dbReference type="InterPro" id="IPR001789">
    <property type="entry name" value="Sig_transdc_resp-reg_receiver"/>
</dbReference>
<evidence type="ECO:0000256" key="7">
    <source>
        <dbReference type="ARBA" id="ARBA00022692"/>
    </source>
</evidence>
<name>A0AB38YFA8_9GAMM</name>
<organism evidence="16">
    <name type="scientific">Salinispirillum sp. LH 10-3-1</name>
    <dbReference type="NCBI Taxonomy" id="2952525"/>
    <lineage>
        <taxon>Bacteria</taxon>
        <taxon>Pseudomonadati</taxon>
        <taxon>Pseudomonadota</taxon>
        <taxon>Gammaproteobacteria</taxon>
        <taxon>Oceanospirillales</taxon>
        <taxon>Saccharospirillaceae</taxon>
        <taxon>Salinispirillum</taxon>
    </lineage>
</organism>
<dbReference type="InterPro" id="IPR011006">
    <property type="entry name" value="CheY-like_superfamily"/>
</dbReference>
<evidence type="ECO:0000256" key="3">
    <source>
        <dbReference type="ARBA" id="ARBA00006434"/>
    </source>
</evidence>
<dbReference type="SMART" id="SM00448">
    <property type="entry name" value="REC"/>
    <property type="match status" value="1"/>
</dbReference>
<comment type="similarity">
    <text evidence="3">Belongs to the sodium:solute symporter (SSF) (TC 2.A.21) family.</text>
</comment>
<dbReference type="InterPro" id="IPR035965">
    <property type="entry name" value="PAS-like_dom_sf"/>
</dbReference>
<evidence type="ECO:0000256" key="13">
    <source>
        <dbReference type="SAM" id="Phobius"/>
    </source>
</evidence>
<dbReference type="GO" id="GO:0005886">
    <property type="term" value="C:plasma membrane"/>
    <property type="evidence" value="ECO:0007669"/>
    <property type="project" value="TreeGrafter"/>
</dbReference>
<evidence type="ECO:0000313" key="16">
    <source>
        <dbReference type="EMBL" id="WLD57925.1"/>
    </source>
</evidence>
<feature type="transmembrane region" description="Helical" evidence="13">
    <location>
        <begin position="6"/>
        <end position="24"/>
    </location>
</feature>
<dbReference type="SUPFAM" id="SSF55785">
    <property type="entry name" value="PYP-like sensor domain (PAS domain)"/>
    <property type="match status" value="1"/>
</dbReference>
<dbReference type="CDD" id="cd00075">
    <property type="entry name" value="HATPase"/>
    <property type="match status" value="1"/>
</dbReference>
<dbReference type="PANTHER" id="PTHR43047">
    <property type="entry name" value="TWO-COMPONENT HISTIDINE PROTEIN KINASE"/>
    <property type="match status" value="1"/>
</dbReference>
<dbReference type="GO" id="GO:0022857">
    <property type="term" value="F:transmembrane transporter activity"/>
    <property type="evidence" value="ECO:0007669"/>
    <property type="project" value="InterPro"/>
</dbReference>
<reference evidence="16" key="1">
    <citation type="submission" date="2022-07" db="EMBL/GenBank/DDBJ databases">
        <title>Complete genome sequence of Salinispirillum sp. LH10-3-1 capable of multiple carbohydrate inversion isolated from a soda lake.</title>
        <authorList>
            <person name="Liu J."/>
            <person name="Zhai Y."/>
            <person name="Zhang H."/>
            <person name="Yang H."/>
            <person name="Qu J."/>
            <person name="Li J."/>
        </authorList>
    </citation>
    <scope>NUCLEOTIDE SEQUENCE</scope>
    <source>
        <strain evidence="16">LH 10-3-1</strain>
    </source>
</reference>
<feature type="transmembrane region" description="Helical" evidence="13">
    <location>
        <begin position="158"/>
        <end position="175"/>
    </location>
</feature>
<evidence type="ECO:0000256" key="12">
    <source>
        <dbReference type="SAM" id="Coils"/>
    </source>
</evidence>
<dbReference type="SMART" id="SM00388">
    <property type="entry name" value="HisKA"/>
    <property type="match status" value="1"/>
</dbReference>
<dbReference type="EC" id="2.7.13.3" evidence="4"/>
<dbReference type="CDD" id="cd00082">
    <property type="entry name" value="HisKA"/>
    <property type="match status" value="1"/>
</dbReference>
<comment type="catalytic activity">
    <reaction evidence="1">
        <text>ATP + protein L-histidine = ADP + protein N-phospho-L-histidine.</text>
        <dbReference type="EC" id="2.7.13.3"/>
    </reaction>
</comment>
<dbReference type="AlphaFoldDB" id="A0AB38YFA8"/>
<feature type="transmembrane region" description="Helical" evidence="13">
    <location>
        <begin position="232"/>
        <end position="251"/>
    </location>
</feature>
<dbReference type="RefSeq" id="WP_304995207.1">
    <property type="nucleotide sequence ID" value="NZ_CP101717.1"/>
</dbReference>
<feature type="transmembrane region" description="Helical" evidence="13">
    <location>
        <begin position="400"/>
        <end position="422"/>
    </location>
</feature>
<sequence>MSLTAIILTVLVYAALLFAVAMVGDRRGRARGNKGIWVYGLALGVYCTSWTYYGAVGQASISGWDYIPIYLGPILVWSFAFPLVRKIHRLVKRHRLTTIADLLASRYGKRPGIALFVTLVCLIAVVPYIALQLKAIKGSLVLILDTTWVDNQSVVEQLSVWIAILMAGFAILFGTRVADVSRPHAGLMLAIAFESVVKIVALIAVSLLAMQWLNAGGERLVLAGEPFQSWQLSANFLTQTLLAACAILVLPRQFHVSFVESTERRQLYRGRWIFVLYLIITCLVIVPIATLGSQVFRGTDVLGDTYVLSLPLALGQNWLGLFAFLGGFSAAMAMIVVSTITLSTMVTNDVVLPWLLRRRHSRGALGRSTLVLLRRLTLIMVVLLASIYERMLGAEAALTSIGLLSFSLIAQLAPPLLLGLFWHGAHARGVYLGLALGVSVWFVWLMWPPLVAAGFGGQALINAPLLFSDPLTEGVVLSLALNTLGIWWGSRHARAGLTDRAQSHAFVDELASDGWSLIDDKVQIKDCLEALDNFGGVGTGERLLEEYNRQQRTALVHDMAPDQELLEAIEKALAGVIGAVSAKAVMQSILVGKRLDVAEVVNLFGESSRIMAFNQKMLQTTIENLDQGVSVVDRQLRLVAWNQRYLQMFHYPRGFLYAGRPIADVVRYNAERGECGPGSVDSHVERRIAFLEQGSSHRFVRERNNGTVLEMKGNPLPGGGFVTTFNDITEFVATQKALTEAKEHLEERVAQRTEELEKEIARRRAIEADLVLAKQEAEEANASKSRFLAFASHDIRQPLNAARLYLDALASRNNDDLIGKIDAGLSATETLLSTLLDIARLDAGQMNPHMQPVSLRGLVDDVMAEAEVAAQQQGVRLRWRGPDLWVNSDPIYLRRIVQNLVTNAIRHCAGAQVLVAWRRRGKRIRLQVLDTGPGIGGHHLPFIFNEFYRTDESRPGVGLGLAVVSRLSRMLDAELDVRSTDGHGTHFWLMLNPSTPADTPALVPVRDDIPSTDVLYVDNDITNLDAMQALFTQWQQSLRIEHRPARLVLHELPPVVLMDYDLGAARTGLDWLVHWRSEGWTGAGIIVTAHNHDTLKAAVQNAGFYWLSKPVAPAKLRALLRQVQQELAQK</sequence>
<feature type="transmembrane region" description="Helical" evidence="13">
    <location>
        <begin position="316"/>
        <end position="343"/>
    </location>
</feature>
<dbReference type="PANTHER" id="PTHR43047:SF9">
    <property type="entry name" value="HISTIDINE KINASE"/>
    <property type="match status" value="1"/>
</dbReference>
<dbReference type="CDD" id="cd10322">
    <property type="entry name" value="SLC5sbd"/>
    <property type="match status" value="1"/>
</dbReference>
<dbReference type="Gene3D" id="3.30.450.20">
    <property type="entry name" value="PAS domain"/>
    <property type="match status" value="1"/>
</dbReference>
<keyword evidence="12" id="KW-0175">Coiled coil</keyword>
<dbReference type="PRINTS" id="PR00344">
    <property type="entry name" value="BCTRLSENSOR"/>
</dbReference>
<evidence type="ECO:0000256" key="10">
    <source>
        <dbReference type="ARBA" id="ARBA00023136"/>
    </source>
</evidence>
<evidence type="ECO:0000256" key="2">
    <source>
        <dbReference type="ARBA" id="ARBA00004141"/>
    </source>
</evidence>
<evidence type="ECO:0000256" key="4">
    <source>
        <dbReference type="ARBA" id="ARBA00012438"/>
    </source>
</evidence>
<dbReference type="InterPro" id="IPR000014">
    <property type="entry name" value="PAS"/>
</dbReference>
<proteinExistence type="inferred from homology"/>
<dbReference type="CDD" id="cd00130">
    <property type="entry name" value="PAS"/>
    <property type="match status" value="1"/>
</dbReference>
<feature type="transmembrane region" description="Helical" evidence="13">
    <location>
        <begin position="272"/>
        <end position="296"/>
    </location>
</feature>
<feature type="transmembrane region" description="Helical" evidence="13">
    <location>
        <begin position="36"/>
        <end position="55"/>
    </location>
</feature>
<dbReference type="InterPro" id="IPR003594">
    <property type="entry name" value="HATPase_dom"/>
</dbReference>
<keyword evidence="5 11" id="KW-0597">Phosphoprotein</keyword>
<dbReference type="InterPro" id="IPR036097">
    <property type="entry name" value="HisK_dim/P_sf"/>
</dbReference>
<dbReference type="PROSITE" id="PS50283">
    <property type="entry name" value="NA_SOLUT_SYMP_3"/>
    <property type="match status" value="1"/>
</dbReference>
<dbReference type="GO" id="GO:0000155">
    <property type="term" value="F:phosphorelay sensor kinase activity"/>
    <property type="evidence" value="ECO:0007669"/>
    <property type="project" value="InterPro"/>
</dbReference>
<comment type="subcellular location">
    <subcellularLocation>
        <location evidence="2">Membrane</location>
        <topology evidence="2">Multi-pass membrane protein</topology>
    </subcellularLocation>
</comment>
<keyword evidence="7 13" id="KW-0812">Transmembrane</keyword>
<dbReference type="PROSITE" id="PS50109">
    <property type="entry name" value="HIS_KIN"/>
    <property type="match status" value="1"/>
</dbReference>
<evidence type="ECO:0000259" key="15">
    <source>
        <dbReference type="PROSITE" id="PS50110"/>
    </source>
</evidence>
<dbReference type="Pfam" id="PF02518">
    <property type="entry name" value="HATPase_c"/>
    <property type="match status" value="1"/>
</dbReference>
<dbReference type="Gene3D" id="1.10.287.130">
    <property type="match status" value="1"/>
</dbReference>
<accession>A0AB38YFA8</accession>
<dbReference type="InterPro" id="IPR001734">
    <property type="entry name" value="Na/solute_symporter"/>
</dbReference>
<dbReference type="Gene3D" id="3.30.565.10">
    <property type="entry name" value="Histidine kinase-like ATPase, C-terminal domain"/>
    <property type="match status" value="1"/>
</dbReference>
<dbReference type="Gene3D" id="1.20.1730.10">
    <property type="entry name" value="Sodium/glucose cotransporter"/>
    <property type="match status" value="1"/>
</dbReference>
<dbReference type="PROSITE" id="PS50110">
    <property type="entry name" value="RESPONSE_REGULATORY"/>
    <property type="match status" value="1"/>
</dbReference>
<dbReference type="SUPFAM" id="SSF55874">
    <property type="entry name" value="ATPase domain of HSP90 chaperone/DNA topoisomerase II/histidine kinase"/>
    <property type="match status" value="1"/>
</dbReference>
<dbReference type="Pfam" id="PF12860">
    <property type="entry name" value="PAS_7"/>
    <property type="match status" value="1"/>
</dbReference>
<feature type="modified residue" description="4-aspartylphosphate" evidence="11">
    <location>
        <position position="1059"/>
    </location>
</feature>
<evidence type="ECO:0000259" key="14">
    <source>
        <dbReference type="PROSITE" id="PS50109"/>
    </source>
</evidence>
<evidence type="ECO:0000256" key="6">
    <source>
        <dbReference type="ARBA" id="ARBA00022679"/>
    </source>
</evidence>
<keyword evidence="8" id="KW-0418">Kinase</keyword>
<feature type="transmembrane region" description="Helical" evidence="13">
    <location>
        <begin position="187"/>
        <end position="212"/>
    </location>
</feature>
<feature type="transmembrane region" description="Helical" evidence="13">
    <location>
        <begin position="67"/>
        <end position="84"/>
    </location>
</feature>